<evidence type="ECO:0000313" key="3">
    <source>
        <dbReference type="Proteomes" id="UP000029488"/>
    </source>
</evidence>
<protein>
    <submittedName>
        <fullName evidence="2">Metal-dependent phosphohydrolase</fullName>
    </submittedName>
</protein>
<organism evidence="2 3">
    <name type="scientific">Ligilactobacillus salivarius</name>
    <dbReference type="NCBI Taxonomy" id="1624"/>
    <lineage>
        <taxon>Bacteria</taxon>
        <taxon>Bacillati</taxon>
        <taxon>Bacillota</taxon>
        <taxon>Bacilli</taxon>
        <taxon>Lactobacillales</taxon>
        <taxon>Lactobacillaceae</taxon>
        <taxon>Ligilactobacillus</taxon>
    </lineage>
</organism>
<dbReference type="CDD" id="cd00077">
    <property type="entry name" value="HDc"/>
    <property type="match status" value="1"/>
</dbReference>
<dbReference type="EMBL" id="CP007646">
    <property type="protein sequence ID" value="AIR11282.1"/>
    <property type="molecule type" value="Genomic_DNA"/>
</dbReference>
<reference evidence="2 3" key="1">
    <citation type="journal article" date="2014" name="BMC Genomics">
        <title>Unusual genome complexity in Lactobacillus salivarius JCM1046.</title>
        <authorList>
            <person name="Raftis E.J."/>
            <person name="Forde B.M."/>
            <person name="Claesson M.J."/>
            <person name="O'Toole P.W."/>
        </authorList>
    </citation>
    <scope>NUCLEOTIDE SEQUENCE [LARGE SCALE GENOMIC DNA]</scope>
    <source>
        <strain evidence="2 3">JCM1046</strain>
    </source>
</reference>
<dbReference type="SUPFAM" id="SSF109604">
    <property type="entry name" value="HD-domain/PDEase-like"/>
    <property type="match status" value="1"/>
</dbReference>
<dbReference type="PANTHER" id="PTHR33594:SF1">
    <property type="entry name" value="HD_PDEASE DOMAIN-CONTAINING PROTEIN"/>
    <property type="match status" value="1"/>
</dbReference>
<dbReference type="RefSeq" id="WP_044005480.1">
    <property type="nucleotide sequence ID" value="NZ_CP007646.1"/>
</dbReference>
<dbReference type="InterPro" id="IPR003607">
    <property type="entry name" value="HD/PDEase_dom"/>
</dbReference>
<gene>
    <name evidence="2" type="ORF">LSJ_1639</name>
</gene>
<accession>A0A089RXQ0</accession>
<sequence length="218" mass="24951">MDEFNKLSQIKTYTKSKLGTDKTGHGYDHIKRVVTMAEKILESEPADKLVTLTAAYLHDTIDDKLVSDPKSALAELQEFLAFLEFTSAQIEEISFIITHMSFAHSLQDDDFQLPLSGQIVQDADWLDAIGAIGITRAIYYGGHHGEKIYNPALAPRTNMTREEYRNLDDETIINHFYEKLLKLKDMLNTPTAKKIAEHRQQVMLNFLDEFKNEWNSVV</sequence>
<dbReference type="KEGG" id="lsj:LSJ_1639"/>
<dbReference type="SMART" id="SM00471">
    <property type="entry name" value="HDc"/>
    <property type="match status" value="1"/>
</dbReference>
<dbReference type="Gene3D" id="1.20.58.1910">
    <property type="match status" value="1"/>
</dbReference>
<dbReference type="InterPro" id="IPR006674">
    <property type="entry name" value="HD_domain"/>
</dbReference>
<feature type="domain" description="HD/PDEase" evidence="1">
    <location>
        <begin position="22"/>
        <end position="138"/>
    </location>
</feature>
<evidence type="ECO:0000313" key="2">
    <source>
        <dbReference type="EMBL" id="AIR11282.1"/>
    </source>
</evidence>
<dbReference type="Gene3D" id="1.10.472.50">
    <property type="entry name" value="HD-domain/PDEase-like"/>
    <property type="match status" value="1"/>
</dbReference>
<keyword evidence="2" id="KW-0378">Hydrolase</keyword>
<dbReference type="Pfam" id="PF01966">
    <property type="entry name" value="HD"/>
    <property type="match status" value="1"/>
</dbReference>
<dbReference type="AlphaFoldDB" id="A0A089RXQ0"/>
<dbReference type="GO" id="GO:0016787">
    <property type="term" value="F:hydrolase activity"/>
    <property type="evidence" value="ECO:0007669"/>
    <property type="project" value="UniProtKB-KW"/>
</dbReference>
<dbReference type="PANTHER" id="PTHR33594">
    <property type="entry name" value="SUPERFAMILY HYDROLASE, PUTATIVE (AFU_ORTHOLOGUE AFUA_1G03035)-RELATED"/>
    <property type="match status" value="1"/>
</dbReference>
<dbReference type="Proteomes" id="UP000029488">
    <property type="component" value="Chromosome"/>
</dbReference>
<name>A0A089RXQ0_9LACO</name>
<proteinExistence type="predicted"/>
<evidence type="ECO:0000259" key="1">
    <source>
        <dbReference type="SMART" id="SM00471"/>
    </source>
</evidence>